<dbReference type="AlphaFoldDB" id="A0A3E0I1H8"/>
<dbReference type="EMBL" id="QUNS01000003">
    <property type="protein sequence ID" value="REH52598.1"/>
    <property type="molecule type" value="Genomic_DNA"/>
</dbReference>
<gene>
    <name evidence="1" type="ORF">C7448_103333</name>
</gene>
<evidence type="ECO:0000313" key="1">
    <source>
        <dbReference type="EMBL" id="REH52598.1"/>
    </source>
</evidence>
<keyword evidence="2" id="KW-1185">Reference proteome</keyword>
<evidence type="ECO:0000313" key="2">
    <source>
        <dbReference type="Proteomes" id="UP000256884"/>
    </source>
</evidence>
<dbReference type="OrthoDB" id="1261979at2"/>
<accession>A0A3E0I1H8</accession>
<sequence>MNNNINSPELIIYPPGELILKVQEKNILATGHITFENNFKQPLPSLVEAKFNATKTAINVKVLFFVDSQEKLSSVNVHQLFSISNFGNCKLQLFLSCSQEQAKILRDYPSPNEYRAYTVNFTTNSTSDFPSHISLSDIKVIQAFIWNIDPKTSRGTETTVQTTD</sequence>
<dbReference type="Proteomes" id="UP000256884">
    <property type="component" value="Unassembled WGS sequence"/>
</dbReference>
<comment type="caution">
    <text evidence="1">The sequence shown here is derived from an EMBL/GenBank/DDBJ whole genome shotgun (WGS) entry which is preliminary data.</text>
</comment>
<proteinExistence type="predicted"/>
<reference evidence="1 2" key="1">
    <citation type="submission" date="2018-08" db="EMBL/GenBank/DDBJ databases">
        <title>Genomic Encyclopedia of Type Strains, Phase IV (KMG-IV): sequencing the most valuable type-strain genomes for metagenomic binning, comparative biology and taxonomic classification.</title>
        <authorList>
            <person name="Goeker M."/>
        </authorList>
    </citation>
    <scope>NUCLEOTIDE SEQUENCE [LARGE SCALE GENOMIC DNA]</scope>
    <source>
        <strain evidence="1 2">DSM 18841</strain>
    </source>
</reference>
<name>A0A3E0I1H8_9FLAO</name>
<protein>
    <submittedName>
        <fullName evidence="1">Uncharacterized protein</fullName>
    </submittedName>
</protein>
<organism evidence="1 2">
    <name type="scientific">Tenacibaculum gallaicum</name>
    <dbReference type="NCBI Taxonomy" id="561505"/>
    <lineage>
        <taxon>Bacteria</taxon>
        <taxon>Pseudomonadati</taxon>
        <taxon>Bacteroidota</taxon>
        <taxon>Flavobacteriia</taxon>
        <taxon>Flavobacteriales</taxon>
        <taxon>Flavobacteriaceae</taxon>
        <taxon>Tenacibaculum</taxon>
    </lineage>
</organism>
<dbReference type="RefSeq" id="WP_115900936.1">
    <property type="nucleotide sequence ID" value="NZ_QUNS01000003.1"/>
</dbReference>